<feature type="region of interest" description="Disordered" evidence="2">
    <location>
        <begin position="493"/>
        <end position="515"/>
    </location>
</feature>
<dbReference type="AlphaFoldDB" id="A0A9D4JW75"/>
<dbReference type="PANTHER" id="PTHR33538">
    <property type="entry name" value="PROTEIN GAMETE EXPRESSED 1"/>
    <property type="match status" value="1"/>
</dbReference>
<proteinExistence type="predicted"/>
<evidence type="ECO:0000313" key="3">
    <source>
        <dbReference type="EMBL" id="KAH3827030.1"/>
    </source>
</evidence>
<evidence type="ECO:0000256" key="1">
    <source>
        <dbReference type="SAM" id="Coils"/>
    </source>
</evidence>
<evidence type="ECO:0000313" key="4">
    <source>
        <dbReference type="Proteomes" id="UP000828390"/>
    </source>
</evidence>
<comment type="caution">
    <text evidence="3">The sequence shown here is derived from an EMBL/GenBank/DDBJ whole genome shotgun (WGS) entry which is preliminary data.</text>
</comment>
<evidence type="ECO:0000256" key="2">
    <source>
        <dbReference type="SAM" id="MobiDB-lite"/>
    </source>
</evidence>
<dbReference type="EMBL" id="JAIWYP010000005">
    <property type="protein sequence ID" value="KAH3827030.1"/>
    <property type="molecule type" value="Genomic_DNA"/>
</dbReference>
<keyword evidence="1" id="KW-0175">Coiled coil</keyword>
<keyword evidence="4" id="KW-1185">Reference proteome</keyword>
<dbReference type="InterPro" id="IPR040346">
    <property type="entry name" value="GEX1/Brambleberry"/>
</dbReference>
<name>A0A9D4JW75_DREPO</name>
<dbReference type="Proteomes" id="UP000828390">
    <property type="component" value="Unassembled WGS sequence"/>
</dbReference>
<reference evidence="3" key="1">
    <citation type="journal article" date="2019" name="bioRxiv">
        <title>The Genome of the Zebra Mussel, Dreissena polymorpha: A Resource for Invasive Species Research.</title>
        <authorList>
            <person name="McCartney M.A."/>
            <person name="Auch B."/>
            <person name="Kono T."/>
            <person name="Mallez S."/>
            <person name="Zhang Y."/>
            <person name="Obille A."/>
            <person name="Becker A."/>
            <person name="Abrahante J.E."/>
            <person name="Garbe J."/>
            <person name="Badalamenti J.P."/>
            <person name="Herman A."/>
            <person name="Mangelson H."/>
            <person name="Liachko I."/>
            <person name="Sullivan S."/>
            <person name="Sone E.D."/>
            <person name="Koren S."/>
            <person name="Silverstein K.A.T."/>
            <person name="Beckman K.B."/>
            <person name="Gohl D.M."/>
        </authorList>
    </citation>
    <scope>NUCLEOTIDE SEQUENCE</scope>
    <source>
        <strain evidence="3">Duluth1</strain>
        <tissue evidence="3">Whole animal</tissue>
    </source>
</reference>
<feature type="coiled-coil region" evidence="1">
    <location>
        <begin position="65"/>
        <end position="145"/>
    </location>
</feature>
<reference evidence="3" key="2">
    <citation type="submission" date="2020-11" db="EMBL/GenBank/DDBJ databases">
        <authorList>
            <person name="McCartney M.A."/>
            <person name="Auch B."/>
            <person name="Kono T."/>
            <person name="Mallez S."/>
            <person name="Becker A."/>
            <person name="Gohl D.M."/>
            <person name="Silverstein K.A.T."/>
            <person name="Koren S."/>
            <person name="Bechman K.B."/>
            <person name="Herman A."/>
            <person name="Abrahante J.E."/>
            <person name="Garbe J."/>
        </authorList>
    </citation>
    <scope>NUCLEOTIDE SEQUENCE</scope>
    <source>
        <strain evidence="3">Duluth1</strain>
        <tissue evidence="3">Whole animal</tissue>
    </source>
</reference>
<gene>
    <name evidence="3" type="ORF">DPMN_128958</name>
</gene>
<sequence length="540" mass="60165">MGKLASAELAECTKDMDATTWNSYQIVNNRARALCYSTQQQQFRRLAEVTVNQLMATASGQLEYLKQLQEHLHQMTSQTKDLLSNQQSLRSAQDSVLSQIHGNMMELKQEKSMIAAGNKKLAELTENIRSKLDEATRQLVKQESTQLESHQKIVDDLTHIQQKSHDALNKLDQSSESLLHNHAEMTGHYERMYENMVRINSTVSSLLATVNMMQRHLDDRITWFSTILHMADDKLSILTCGVLHVSYFLFAALAASFLQSPPATRLVLFVLVSVNATMEIQTGHSLDFASITMFLFVVSAGASQQKRLQWLLLADGCYSQGTTVVKWLLLANGCYSQVTTVVEWLLLADGCYSQVTTVVKWLLLADGCYSQPWVEWLLLADDCYSQVTTVVEWLLLADGCYSQVTTVVKWLLLANGCYSQVTTVVEWLLLADGCYSQVTTVVEWLLLADGYYSQVTSVVKWLLLADGCYSQQASGPSERPFFLGGSLPGPAGDAGAQTDEGYQSPDTTTAGPTGPTVDLPLWQPTFIDCIVHSREIIVHQ</sequence>
<organism evidence="3 4">
    <name type="scientific">Dreissena polymorpha</name>
    <name type="common">Zebra mussel</name>
    <name type="synonym">Mytilus polymorpha</name>
    <dbReference type="NCBI Taxonomy" id="45954"/>
    <lineage>
        <taxon>Eukaryota</taxon>
        <taxon>Metazoa</taxon>
        <taxon>Spiralia</taxon>
        <taxon>Lophotrochozoa</taxon>
        <taxon>Mollusca</taxon>
        <taxon>Bivalvia</taxon>
        <taxon>Autobranchia</taxon>
        <taxon>Heteroconchia</taxon>
        <taxon>Euheterodonta</taxon>
        <taxon>Imparidentia</taxon>
        <taxon>Neoheterodontei</taxon>
        <taxon>Myida</taxon>
        <taxon>Dreissenoidea</taxon>
        <taxon>Dreissenidae</taxon>
        <taxon>Dreissena</taxon>
    </lineage>
</organism>
<accession>A0A9D4JW75</accession>
<dbReference type="PANTHER" id="PTHR33538:SF1">
    <property type="entry name" value="PROTEIN BRAMBLEBERRY"/>
    <property type="match status" value="1"/>
</dbReference>
<protein>
    <submittedName>
        <fullName evidence="3">Uncharacterized protein</fullName>
    </submittedName>
</protein>